<dbReference type="GO" id="GO:0003676">
    <property type="term" value="F:nucleic acid binding"/>
    <property type="evidence" value="ECO:0007669"/>
    <property type="project" value="InterPro"/>
</dbReference>
<evidence type="ECO:0000313" key="5">
    <source>
        <dbReference type="EMBL" id="KZS91547.1"/>
    </source>
</evidence>
<keyword evidence="2" id="KW-0863">Zinc-finger</keyword>
<dbReference type="EMBL" id="KV419414">
    <property type="protein sequence ID" value="KZS91547.1"/>
    <property type="molecule type" value="Genomic_DNA"/>
</dbReference>
<evidence type="ECO:0000259" key="4">
    <source>
        <dbReference type="PROSITE" id="PS50158"/>
    </source>
</evidence>
<dbReference type="CDD" id="cd00303">
    <property type="entry name" value="retropepsin_like"/>
    <property type="match status" value="1"/>
</dbReference>
<dbReference type="OrthoDB" id="5596707at2759"/>
<evidence type="ECO:0000256" key="3">
    <source>
        <dbReference type="SAM" id="MobiDB-lite"/>
    </source>
</evidence>
<keyword evidence="6" id="KW-1185">Reference proteome</keyword>
<keyword evidence="2" id="KW-0862">Zinc</keyword>
<dbReference type="GO" id="GO:0006397">
    <property type="term" value="P:mRNA processing"/>
    <property type="evidence" value="ECO:0007669"/>
    <property type="project" value="UniProtKB-KW"/>
</dbReference>
<feature type="compositionally biased region" description="Polar residues" evidence="3">
    <location>
        <begin position="312"/>
        <end position="321"/>
    </location>
</feature>
<keyword evidence="1" id="KW-0507">mRNA processing</keyword>
<proteinExistence type="predicted"/>
<evidence type="ECO:0000313" key="6">
    <source>
        <dbReference type="Proteomes" id="UP000076722"/>
    </source>
</evidence>
<sequence>MSQQGNNAGGSGSGSGSGNSNPPPVQIIMPAASMPVQRTKGAPKFVGSPEDIQDFLDEFETHARKAKLDETLMTQSVGKYADRKSKGLWEQLPGYNGASWQAFRNQILALYPQVDESKKFSSGDLVRLVKKYHKKDMKSLAAFSKYDRKFNRIALWLKSRRTMADSEINHSDSESPNGDPNRNSNSTCLFCGHTGHVIKNCLTVSEYINSNRVKRNAEGYLVAPNGDPIPRGTQGQPMKERLDKYLSTMATFYANLSAAYENVLAGIRAATDQKTRPTVQPGPRAKAPVPNPAILPRPSPNEPRVANEPRPSEQQTRQQYKSAAEDKAKIEEVIQMFMKGRLTLTELTPAHLLSISPALRVYLQSYVRTHRVEAPRADVNHLDLVDHVDGRDSIVSQDSISLREVEVLLNHTTRTKATIDDGCSIVTVREDLWRKMEGPPLHLESVMSMETADQSINKTIGKLKNLPLQIGSITFYVQAQVVSKSPVPLLLGMPFFALSGCSKDFHTDGDMTITITNPN</sequence>
<feature type="compositionally biased region" description="Pro residues" evidence="3">
    <location>
        <begin position="289"/>
        <end position="301"/>
    </location>
</feature>
<accession>A0A164SJE5</accession>
<dbReference type="InterPro" id="IPR021109">
    <property type="entry name" value="Peptidase_aspartic_dom_sf"/>
</dbReference>
<reference evidence="5 6" key="1">
    <citation type="journal article" date="2016" name="Mol. Biol. Evol.">
        <title>Comparative Genomics of Early-Diverging Mushroom-Forming Fungi Provides Insights into the Origins of Lignocellulose Decay Capabilities.</title>
        <authorList>
            <person name="Nagy L.G."/>
            <person name="Riley R."/>
            <person name="Tritt A."/>
            <person name="Adam C."/>
            <person name="Daum C."/>
            <person name="Floudas D."/>
            <person name="Sun H."/>
            <person name="Yadav J.S."/>
            <person name="Pangilinan J."/>
            <person name="Larsson K.H."/>
            <person name="Matsuura K."/>
            <person name="Barry K."/>
            <person name="Labutti K."/>
            <person name="Kuo R."/>
            <person name="Ohm R.A."/>
            <person name="Bhattacharya S.S."/>
            <person name="Shirouzu T."/>
            <person name="Yoshinaga Y."/>
            <person name="Martin F.M."/>
            <person name="Grigoriev I.V."/>
            <person name="Hibbett D.S."/>
        </authorList>
    </citation>
    <scope>NUCLEOTIDE SEQUENCE [LARGE SCALE GENOMIC DNA]</scope>
    <source>
        <strain evidence="5 6">HHB9708</strain>
    </source>
</reference>
<dbReference type="GO" id="GO:0008270">
    <property type="term" value="F:zinc ion binding"/>
    <property type="evidence" value="ECO:0007669"/>
    <property type="project" value="UniProtKB-KW"/>
</dbReference>
<gene>
    <name evidence="5" type="ORF">SISNIDRAFT_413936</name>
</gene>
<evidence type="ECO:0000256" key="2">
    <source>
        <dbReference type="PROSITE-ProRule" id="PRU00047"/>
    </source>
</evidence>
<name>A0A164SJE5_9AGAM</name>
<feature type="non-terminal residue" evidence="5">
    <location>
        <position position="519"/>
    </location>
</feature>
<protein>
    <recommendedName>
        <fullName evidence="4">CCHC-type domain-containing protein</fullName>
    </recommendedName>
</protein>
<feature type="domain" description="CCHC-type" evidence="4">
    <location>
        <begin position="188"/>
        <end position="201"/>
    </location>
</feature>
<dbReference type="InterPro" id="IPR036875">
    <property type="entry name" value="Znf_CCHC_sf"/>
</dbReference>
<dbReference type="Gene3D" id="2.40.70.10">
    <property type="entry name" value="Acid Proteases"/>
    <property type="match status" value="1"/>
</dbReference>
<feature type="compositionally biased region" description="Gly residues" evidence="3">
    <location>
        <begin position="7"/>
        <end position="17"/>
    </location>
</feature>
<dbReference type="Pfam" id="PF13975">
    <property type="entry name" value="gag-asp_proteas"/>
    <property type="match status" value="1"/>
</dbReference>
<feature type="region of interest" description="Disordered" evidence="3">
    <location>
        <begin position="1"/>
        <end position="27"/>
    </location>
</feature>
<feature type="region of interest" description="Disordered" evidence="3">
    <location>
        <begin position="273"/>
        <end position="325"/>
    </location>
</feature>
<dbReference type="Proteomes" id="UP000076722">
    <property type="component" value="Unassembled WGS sequence"/>
</dbReference>
<dbReference type="STRING" id="1314777.A0A164SJE5"/>
<dbReference type="SUPFAM" id="SSF57756">
    <property type="entry name" value="Retrovirus zinc finger-like domains"/>
    <property type="match status" value="1"/>
</dbReference>
<keyword evidence="2" id="KW-0479">Metal-binding</keyword>
<dbReference type="AlphaFoldDB" id="A0A164SJE5"/>
<dbReference type="PROSITE" id="PS50158">
    <property type="entry name" value="ZF_CCHC"/>
    <property type="match status" value="1"/>
</dbReference>
<dbReference type="InterPro" id="IPR001878">
    <property type="entry name" value="Znf_CCHC"/>
</dbReference>
<evidence type="ECO:0000256" key="1">
    <source>
        <dbReference type="ARBA" id="ARBA00022664"/>
    </source>
</evidence>
<organism evidence="5 6">
    <name type="scientific">Sistotremastrum niveocremeum HHB9708</name>
    <dbReference type="NCBI Taxonomy" id="1314777"/>
    <lineage>
        <taxon>Eukaryota</taxon>
        <taxon>Fungi</taxon>
        <taxon>Dikarya</taxon>
        <taxon>Basidiomycota</taxon>
        <taxon>Agaricomycotina</taxon>
        <taxon>Agaricomycetes</taxon>
        <taxon>Sistotremastrales</taxon>
        <taxon>Sistotremastraceae</taxon>
        <taxon>Sertulicium</taxon>
        <taxon>Sertulicium niveocremeum</taxon>
    </lineage>
</organism>